<accession>A0A3M7QXP2</accession>
<dbReference type="EMBL" id="REGN01004903">
    <property type="protein sequence ID" value="RNA15705.1"/>
    <property type="molecule type" value="Genomic_DNA"/>
</dbReference>
<organism evidence="2 3">
    <name type="scientific">Brachionus plicatilis</name>
    <name type="common">Marine rotifer</name>
    <name type="synonym">Brachionus muelleri</name>
    <dbReference type="NCBI Taxonomy" id="10195"/>
    <lineage>
        <taxon>Eukaryota</taxon>
        <taxon>Metazoa</taxon>
        <taxon>Spiralia</taxon>
        <taxon>Gnathifera</taxon>
        <taxon>Rotifera</taxon>
        <taxon>Eurotatoria</taxon>
        <taxon>Monogononta</taxon>
        <taxon>Pseudotrocha</taxon>
        <taxon>Ploima</taxon>
        <taxon>Brachionidae</taxon>
        <taxon>Brachionus</taxon>
    </lineage>
</organism>
<evidence type="ECO:0000256" key="1">
    <source>
        <dbReference type="SAM" id="MobiDB-lite"/>
    </source>
</evidence>
<name>A0A3M7QXP2_BRAPC</name>
<protein>
    <submittedName>
        <fullName evidence="2">Uncharacterized protein</fullName>
    </submittedName>
</protein>
<gene>
    <name evidence="2" type="ORF">BpHYR1_027112</name>
</gene>
<sequence length="90" mass="9956">MTKNVDKALLSILEAAKLIAQMVVVGHCCIQLVHRIQTHIHRLMNNQTMNVRIIKTRYSSSESKSSRSKSTSDSSEPPDSATLALTMSKS</sequence>
<dbReference type="AlphaFoldDB" id="A0A3M7QXP2"/>
<feature type="region of interest" description="Disordered" evidence="1">
    <location>
        <begin position="57"/>
        <end position="90"/>
    </location>
</feature>
<proteinExistence type="predicted"/>
<evidence type="ECO:0000313" key="3">
    <source>
        <dbReference type="Proteomes" id="UP000276133"/>
    </source>
</evidence>
<dbReference type="Proteomes" id="UP000276133">
    <property type="component" value="Unassembled WGS sequence"/>
</dbReference>
<comment type="caution">
    <text evidence="2">The sequence shown here is derived from an EMBL/GenBank/DDBJ whole genome shotgun (WGS) entry which is preliminary data.</text>
</comment>
<evidence type="ECO:0000313" key="2">
    <source>
        <dbReference type="EMBL" id="RNA15705.1"/>
    </source>
</evidence>
<keyword evidence="3" id="KW-1185">Reference proteome</keyword>
<feature type="compositionally biased region" description="Low complexity" evidence="1">
    <location>
        <begin position="57"/>
        <end position="80"/>
    </location>
</feature>
<reference evidence="2 3" key="1">
    <citation type="journal article" date="2018" name="Sci. Rep.">
        <title>Genomic signatures of local adaptation to the degree of environmental predictability in rotifers.</title>
        <authorList>
            <person name="Franch-Gras L."/>
            <person name="Hahn C."/>
            <person name="Garcia-Roger E.M."/>
            <person name="Carmona M.J."/>
            <person name="Serra M."/>
            <person name="Gomez A."/>
        </authorList>
    </citation>
    <scope>NUCLEOTIDE SEQUENCE [LARGE SCALE GENOMIC DNA]</scope>
    <source>
        <strain evidence="2">HYR1</strain>
    </source>
</reference>